<dbReference type="Pfam" id="PF24098">
    <property type="entry name" value="DUF7380"/>
    <property type="match status" value="1"/>
</dbReference>
<dbReference type="AlphaFoldDB" id="A0A2V2A4I6"/>
<dbReference type="Proteomes" id="UP000245655">
    <property type="component" value="Unassembled WGS sequence"/>
</dbReference>
<dbReference type="InterPro" id="IPR025209">
    <property type="entry name" value="DUF4209"/>
</dbReference>
<dbReference type="EMBL" id="QGGM01000003">
    <property type="protein sequence ID" value="PWK14132.1"/>
    <property type="molecule type" value="Genomic_DNA"/>
</dbReference>
<reference evidence="3 4" key="1">
    <citation type="submission" date="2018-05" db="EMBL/GenBank/DDBJ databases">
        <title>Genomic Encyclopedia of Type Strains, Phase IV (KMG-IV): sequencing the most valuable type-strain genomes for metagenomic binning, comparative biology and taxonomic classification.</title>
        <authorList>
            <person name="Goeker M."/>
        </authorList>
    </citation>
    <scope>NUCLEOTIDE SEQUENCE [LARGE SCALE GENOMIC DNA]</scope>
    <source>
        <strain evidence="3 4">DSM 7229</strain>
    </source>
</reference>
<proteinExistence type="predicted"/>
<sequence>MPDSTLCSATEFIKNSNLNINDPFEFGYSSISVAYYKQANLEREQGNEPLARASQLASDICSMAINPSSPNDPFKAGTTYSDGNTIQRSAIPDDLTSEQLGFIAEVYTDITDPMIRARFADILWLRASPRKVDYAQAAIESYMQLPIDPETWHPDIKQCWERCIQLARQTKDRQKMQSIESILKIAFEKHYSNSPFMNLWLGEMIGRHHLLRDELTRVAEELYGHGINLLNSNNYWQAREHLDVAEKFFKAQQEDDKWLNCLLLSAECFVLEGDSQVTNNIQGQMAANHSYENALQAYRKVPKAKRSLYDVNEKMDYVRDKIIETGHNILDEMPVFQLPSVDITDTVKASIEHVSNKQDLNHALLCFTGFPAPIYKDLRSQALESHQQYFLSSLFSSIHYSGDGRVTAKTPALGLDYKTEEESEPAIFNKMIQDFQLNMQFMVQGSIVPALNQILMDFRVTKEYLIQLCELSPIVPEGREYLLASALWSGFEHDFRNSIHLLAPQVEHIVRICLKNNGVHTTTIGKGGIENENGLSTLLKHEQAEEILGEDLLFELKAVFTESIGANLRNDVAHGLLDDQSSGSQVSVYAWWMILRLVVRSLFDPNTSNIE</sequence>
<feature type="domain" description="DUF7380" evidence="2">
    <location>
        <begin position="20"/>
        <end position="177"/>
    </location>
</feature>
<dbReference type="InterPro" id="IPR055804">
    <property type="entry name" value="DUF7380"/>
</dbReference>
<protein>
    <submittedName>
        <fullName evidence="3">Uncharacterized protein DUF4209</fullName>
    </submittedName>
</protein>
<name>A0A2V2A4I6_PSYIM</name>
<evidence type="ECO:0000313" key="4">
    <source>
        <dbReference type="Proteomes" id="UP000245655"/>
    </source>
</evidence>
<dbReference type="RefSeq" id="WP_109590303.1">
    <property type="nucleotide sequence ID" value="NZ_CAJGZY010000003.1"/>
</dbReference>
<comment type="caution">
    <text evidence="3">The sequence shown here is derived from an EMBL/GenBank/DDBJ whole genome shotgun (WGS) entry which is preliminary data.</text>
</comment>
<evidence type="ECO:0000259" key="2">
    <source>
        <dbReference type="Pfam" id="PF24098"/>
    </source>
</evidence>
<evidence type="ECO:0000259" key="1">
    <source>
        <dbReference type="Pfam" id="PF13910"/>
    </source>
</evidence>
<dbReference type="Pfam" id="PF13910">
    <property type="entry name" value="DUF4209"/>
    <property type="match status" value="1"/>
</dbReference>
<accession>A0A2V2A4I6</accession>
<organism evidence="3 4">
    <name type="scientific">Psychrobacter immobilis</name>
    <dbReference type="NCBI Taxonomy" id="498"/>
    <lineage>
        <taxon>Bacteria</taxon>
        <taxon>Pseudomonadati</taxon>
        <taxon>Pseudomonadota</taxon>
        <taxon>Gammaproteobacteria</taxon>
        <taxon>Moraxellales</taxon>
        <taxon>Moraxellaceae</taxon>
        <taxon>Psychrobacter</taxon>
    </lineage>
</organism>
<feature type="domain" description="DUF4209" evidence="1">
    <location>
        <begin position="506"/>
        <end position="596"/>
    </location>
</feature>
<gene>
    <name evidence="3" type="ORF">C8D84_103158</name>
</gene>
<evidence type="ECO:0000313" key="3">
    <source>
        <dbReference type="EMBL" id="PWK14132.1"/>
    </source>
</evidence>
<dbReference type="GeneID" id="60254607"/>
<keyword evidence="4" id="KW-1185">Reference proteome</keyword>